<dbReference type="InterPro" id="IPR036615">
    <property type="entry name" value="Mur_ligase_C_dom_sf"/>
</dbReference>
<evidence type="ECO:0000256" key="5">
    <source>
        <dbReference type="ARBA" id="ARBA00008276"/>
    </source>
</evidence>
<feature type="domain" description="Mur ligase C-terminal" evidence="24">
    <location>
        <begin position="287"/>
        <end position="409"/>
    </location>
</feature>
<dbReference type="SUPFAM" id="SSF53623">
    <property type="entry name" value="MurD-like peptide ligases, catalytic domain"/>
    <property type="match status" value="1"/>
</dbReference>
<dbReference type="FunFam" id="3.40.1190.10:FF:000004">
    <property type="entry name" value="Dihydrofolate synthase/folylpolyglutamate synthase"/>
    <property type="match status" value="1"/>
</dbReference>
<protein>
    <recommendedName>
        <fullName evidence="9">Dihydrofolate synthase/folylpolyglutamate synthase</fullName>
        <ecNumber evidence="7">6.3.2.12</ecNumber>
        <ecNumber evidence="8">6.3.2.17</ecNumber>
    </recommendedName>
    <alternativeName>
        <fullName evidence="18">Folylpoly-gamma-glutamate synthetase-dihydrofolate synthetase</fullName>
    </alternativeName>
    <alternativeName>
        <fullName evidence="16">Folylpolyglutamate synthetase</fullName>
    </alternativeName>
    <alternativeName>
        <fullName evidence="17">Tetrahydrofolylpolyglutamate synthase</fullName>
    </alternativeName>
</protein>
<dbReference type="NCBIfam" id="TIGR01499">
    <property type="entry name" value="folC"/>
    <property type="match status" value="1"/>
</dbReference>
<dbReference type="Gene3D" id="3.90.190.20">
    <property type="entry name" value="Mur ligase, C-terminal domain"/>
    <property type="match status" value="1"/>
</dbReference>
<evidence type="ECO:0000256" key="17">
    <source>
        <dbReference type="ARBA" id="ARBA00030592"/>
    </source>
</evidence>
<dbReference type="NCBIfam" id="NF008101">
    <property type="entry name" value="PRK10846.1"/>
    <property type="match status" value="1"/>
</dbReference>
<dbReference type="InterPro" id="IPR001645">
    <property type="entry name" value="Folylpolyglutamate_synth"/>
</dbReference>
<evidence type="ECO:0000256" key="3">
    <source>
        <dbReference type="ARBA" id="ARBA00004799"/>
    </source>
</evidence>
<evidence type="ECO:0000256" key="20">
    <source>
        <dbReference type="ARBA" id="ARBA00047808"/>
    </source>
</evidence>
<organism evidence="26 27">
    <name type="scientific">Candidatus Thiodiazotropha endoloripes</name>
    <dbReference type="NCBI Taxonomy" id="1818881"/>
    <lineage>
        <taxon>Bacteria</taxon>
        <taxon>Pseudomonadati</taxon>
        <taxon>Pseudomonadota</taxon>
        <taxon>Gammaproteobacteria</taxon>
        <taxon>Chromatiales</taxon>
        <taxon>Sedimenticolaceae</taxon>
        <taxon>Candidatus Thiodiazotropha</taxon>
    </lineage>
</organism>
<comment type="similarity">
    <text evidence="5 23">Belongs to the folylpolyglutamate synthase family.</text>
</comment>
<comment type="catalytic activity">
    <reaction evidence="21">
        <text>(6R)-5,10-methylenetetrahydrofolyl-(gamma-L-Glu)(n) + L-glutamate + ATP = (6R)-5,10-methylenetetrahydrofolyl-(gamma-L-Glu)(n+1) + ADP + phosphate + H(+)</text>
        <dbReference type="Rhea" id="RHEA:51912"/>
        <dbReference type="Rhea" id="RHEA-COMP:13257"/>
        <dbReference type="Rhea" id="RHEA-COMP:13258"/>
        <dbReference type="ChEBI" id="CHEBI:15378"/>
        <dbReference type="ChEBI" id="CHEBI:29985"/>
        <dbReference type="ChEBI" id="CHEBI:30616"/>
        <dbReference type="ChEBI" id="CHEBI:43474"/>
        <dbReference type="ChEBI" id="CHEBI:136572"/>
        <dbReference type="ChEBI" id="CHEBI:456216"/>
        <dbReference type="EC" id="6.3.2.17"/>
    </reaction>
</comment>
<comment type="catalytic activity">
    <reaction evidence="22">
        <text>7,8-dihydropteroate + L-glutamate + ATP = 7,8-dihydrofolate + ADP + phosphate + H(+)</text>
        <dbReference type="Rhea" id="RHEA:23584"/>
        <dbReference type="ChEBI" id="CHEBI:15378"/>
        <dbReference type="ChEBI" id="CHEBI:17839"/>
        <dbReference type="ChEBI" id="CHEBI:29985"/>
        <dbReference type="ChEBI" id="CHEBI:30616"/>
        <dbReference type="ChEBI" id="CHEBI:43474"/>
        <dbReference type="ChEBI" id="CHEBI:57451"/>
        <dbReference type="ChEBI" id="CHEBI:456216"/>
        <dbReference type="EC" id="6.3.2.12"/>
    </reaction>
</comment>
<dbReference type="GO" id="GO:0046656">
    <property type="term" value="P:folic acid biosynthetic process"/>
    <property type="evidence" value="ECO:0007669"/>
    <property type="project" value="UniProtKB-KW"/>
</dbReference>
<evidence type="ECO:0000256" key="1">
    <source>
        <dbReference type="ARBA" id="ARBA00001946"/>
    </source>
</evidence>
<comment type="catalytic activity">
    <reaction evidence="19">
        <text>(6S)-5,6,7,8-tetrahydrofolyl-(gamma-L-Glu)(n) + L-glutamate + ATP = (6S)-5,6,7,8-tetrahydrofolyl-(gamma-L-Glu)(n+1) + ADP + phosphate + H(+)</text>
        <dbReference type="Rhea" id="RHEA:10580"/>
        <dbReference type="Rhea" id="RHEA-COMP:14738"/>
        <dbReference type="Rhea" id="RHEA-COMP:14740"/>
        <dbReference type="ChEBI" id="CHEBI:15378"/>
        <dbReference type="ChEBI" id="CHEBI:29985"/>
        <dbReference type="ChEBI" id="CHEBI:30616"/>
        <dbReference type="ChEBI" id="CHEBI:43474"/>
        <dbReference type="ChEBI" id="CHEBI:141005"/>
        <dbReference type="ChEBI" id="CHEBI:456216"/>
        <dbReference type="EC" id="6.3.2.17"/>
    </reaction>
</comment>
<keyword evidence="10 23" id="KW-0436">Ligase</keyword>
<dbReference type="GO" id="GO:0046872">
    <property type="term" value="F:metal ion binding"/>
    <property type="evidence" value="ECO:0007669"/>
    <property type="project" value="UniProtKB-KW"/>
</dbReference>
<evidence type="ECO:0000256" key="23">
    <source>
        <dbReference type="PIRNR" id="PIRNR001563"/>
    </source>
</evidence>
<evidence type="ECO:0000256" key="7">
    <source>
        <dbReference type="ARBA" id="ARBA00013023"/>
    </source>
</evidence>
<comment type="subunit">
    <text evidence="6">Monomer.</text>
</comment>
<comment type="pathway">
    <text evidence="3">Cofactor biosynthesis; tetrahydrofolate biosynthesis; 7,8-dihydrofolate from 2-amino-4-hydroxy-6-hydroxymethyl-7,8-dihydropteridine diphosphate and 4-aminobenzoate: step 2/2.</text>
</comment>
<evidence type="ECO:0000256" key="10">
    <source>
        <dbReference type="ARBA" id="ARBA00022598"/>
    </source>
</evidence>
<evidence type="ECO:0000259" key="25">
    <source>
        <dbReference type="Pfam" id="PF08245"/>
    </source>
</evidence>
<evidence type="ECO:0000256" key="13">
    <source>
        <dbReference type="ARBA" id="ARBA00022840"/>
    </source>
</evidence>
<evidence type="ECO:0000256" key="16">
    <source>
        <dbReference type="ARBA" id="ARBA00030048"/>
    </source>
</evidence>
<dbReference type="RefSeq" id="WP_069006558.1">
    <property type="nucleotide sequence ID" value="NZ_LVJX01000014.1"/>
</dbReference>
<keyword evidence="13 23" id="KW-0067">ATP-binding</keyword>
<comment type="caution">
    <text evidence="26">The sequence shown here is derived from an EMBL/GenBank/DDBJ whole genome shotgun (WGS) entry which is preliminary data.</text>
</comment>
<dbReference type="AlphaFoldDB" id="A0A1E2UU09"/>
<evidence type="ECO:0000256" key="11">
    <source>
        <dbReference type="ARBA" id="ARBA00022723"/>
    </source>
</evidence>
<evidence type="ECO:0000256" key="19">
    <source>
        <dbReference type="ARBA" id="ARBA00047493"/>
    </source>
</evidence>
<dbReference type="PIRSF" id="PIRSF001563">
    <property type="entry name" value="Folylpolyglu_synth"/>
    <property type="match status" value="1"/>
</dbReference>
<evidence type="ECO:0000256" key="9">
    <source>
        <dbReference type="ARBA" id="ARBA00019357"/>
    </source>
</evidence>
<dbReference type="GO" id="GO:0005524">
    <property type="term" value="F:ATP binding"/>
    <property type="evidence" value="ECO:0007669"/>
    <property type="project" value="UniProtKB-KW"/>
</dbReference>
<evidence type="ECO:0000256" key="14">
    <source>
        <dbReference type="ARBA" id="ARBA00022842"/>
    </source>
</evidence>
<dbReference type="InterPro" id="IPR036565">
    <property type="entry name" value="Mur-like_cat_sf"/>
</dbReference>
<evidence type="ECO:0000256" key="18">
    <source>
        <dbReference type="ARBA" id="ARBA00032510"/>
    </source>
</evidence>
<dbReference type="PANTHER" id="PTHR11136">
    <property type="entry name" value="FOLYLPOLYGLUTAMATE SYNTHASE-RELATED"/>
    <property type="match status" value="1"/>
</dbReference>
<comment type="catalytic activity">
    <reaction evidence="20">
        <text>10-formyltetrahydrofolyl-(gamma-L-Glu)(n) + L-glutamate + ATP = 10-formyltetrahydrofolyl-(gamma-L-Glu)(n+1) + ADP + phosphate + H(+)</text>
        <dbReference type="Rhea" id="RHEA:51904"/>
        <dbReference type="Rhea" id="RHEA-COMP:13088"/>
        <dbReference type="Rhea" id="RHEA-COMP:14300"/>
        <dbReference type="ChEBI" id="CHEBI:15378"/>
        <dbReference type="ChEBI" id="CHEBI:29985"/>
        <dbReference type="ChEBI" id="CHEBI:30616"/>
        <dbReference type="ChEBI" id="CHEBI:43474"/>
        <dbReference type="ChEBI" id="CHEBI:134413"/>
        <dbReference type="ChEBI" id="CHEBI:456216"/>
        <dbReference type="EC" id="6.3.2.17"/>
    </reaction>
</comment>
<evidence type="ECO:0000256" key="22">
    <source>
        <dbReference type="ARBA" id="ARBA00049161"/>
    </source>
</evidence>
<reference evidence="26 27" key="1">
    <citation type="submission" date="2016-03" db="EMBL/GenBank/DDBJ databases">
        <title>Chemosynthetic sulphur-oxidizing symbionts of marine invertebrate animals are capable of nitrogen fixation.</title>
        <authorList>
            <person name="Petersen J.M."/>
            <person name="Kemper A."/>
            <person name="Gruber-Vodicka H."/>
            <person name="Cardini U."/>
            <person name="Geest Mvander."/>
            <person name="Kleiner M."/>
            <person name="Bulgheresi S."/>
            <person name="Fussmann M."/>
            <person name="Herbold C."/>
            <person name="Seah B.K.B."/>
            <person name="Antony C.Paul."/>
            <person name="Liu D."/>
            <person name="Belitz A."/>
            <person name="Weber M."/>
        </authorList>
    </citation>
    <scope>NUCLEOTIDE SEQUENCE [LARGE SCALE GENOMIC DNA]</scope>
    <source>
        <strain evidence="26">G_D</strain>
    </source>
</reference>
<dbReference type="Pfam" id="PF08245">
    <property type="entry name" value="Mur_ligase_M"/>
    <property type="match status" value="1"/>
</dbReference>
<dbReference type="GO" id="GO:0004326">
    <property type="term" value="F:tetrahydrofolylpolyglutamate synthase activity"/>
    <property type="evidence" value="ECO:0007669"/>
    <property type="project" value="UniProtKB-EC"/>
</dbReference>
<proteinExistence type="inferred from homology"/>
<keyword evidence="12 23" id="KW-0547">Nucleotide-binding</keyword>
<dbReference type="PANTHER" id="PTHR11136:SF0">
    <property type="entry name" value="DIHYDROFOLATE SYNTHETASE-RELATED"/>
    <property type="match status" value="1"/>
</dbReference>
<keyword evidence="27" id="KW-1185">Reference proteome</keyword>
<evidence type="ECO:0000313" key="27">
    <source>
        <dbReference type="Proteomes" id="UP000094849"/>
    </source>
</evidence>
<keyword evidence="15" id="KW-0289">Folate biosynthesis</keyword>
<comment type="pathway">
    <text evidence="4">Cofactor biosynthesis; tetrahydrofolylpolyglutamate biosynthesis.</text>
</comment>
<evidence type="ECO:0000256" key="15">
    <source>
        <dbReference type="ARBA" id="ARBA00022909"/>
    </source>
</evidence>
<dbReference type="EC" id="6.3.2.17" evidence="8"/>
<dbReference type="UniPathway" id="UPA00077">
    <property type="reaction ID" value="UER00157"/>
</dbReference>
<comment type="cofactor">
    <cofactor evidence="1">
        <name>Mg(2+)</name>
        <dbReference type="ChEBI" id="CHEBI:18420"/>
    </cofactor>
</comment>
<feature type="domain" description="Mur ligase central" evidence="25">
    <location>
        <begin position="47"/>
        <end position="259"/>
    </location>
</feature>
<evidence type="ECO:0000256" key="8">
    <source>
        <dbReference type="ARBA" id="ARBA00013025"/>
    </source>
</evidence>
<dbReference type="Pfam" id="PF02875">
    <property type="entry name" value="Mur_ligase_C"/>
    <property type="match status" value="1"/>
</dbReference>
<evidence type="ECO:0000256" key="2">
    <source>
        <dbReference type="ARBA" id="ARBA00002714"/>
    </source>
</evidence>
<name>A0A1E2UU09_9GAMM</name>
<evidence type="ECO:0000259" key="24">
    <source>
        <dbReference type="Pfam" id="PF02875"/>
    </source>
</evidence>
<dbReference type="GO" id="GO:0008841">
    <property type="term" value="F:dihydrofolate synthase activity"/>
    <property type="evidence" value="ECO:0007669"/>
    <property type="project" value="UniProtKB-EC"/>
</dbReference>
<sequence>MRFNSLEQWLDWQTTLHPKEIELGLERVASVWRRLKPAGLQSLVVTIAGTNGKGSSVAILESIYRQGGYRVGAYTSPHLVRYNERIRIDGREVSDEALCLAFEQVDQARGETALTYFEFATLAALKIFAEQTLDLVILEVGLGGRLDAVNIIDADLALITTVDLDHTDWLGNSREEIGLEKAGIMRPKQPVVVGENETPQSVLGYAKQIGAELYLAGRDFNASQSDDRLQWQRSGREPLTLPQARLTGQGQLHNTSAVVMVSSLLQSRLPLDQDQLSEGLRQVSLQGRTQLIEGQPSLLLDVAHNAQAVASLRRYLDRLDWPAEVYALFGLLKDKDTEAIVECLHSAISGWYLVDLPGARGQSAEQLARVVRQRGEKVPVHCYSDFSSAYESIQGTAKGEDLIVIFGSFLVVGDALDVIDPKTE</sequence>
<evidence type="ECO:0000256" key="21">
    <source>
        <dbReference type="ARBA" id="ARBA00049035"/>
    </source>
</evidence>
<keyword evidence="14" id="KW-0460">Magnesium</keyword>
<evidence type="ECO:0000256" key="12">
    <source>
        <dbReference type="ARBA" id="ARBA00022741"/>
    </source>
</evidence>
<dbReference type="GO" id="GO:0005737">
    <property type="term" value="C:cytoplasm"/>
    <property type="evidence" value="ECO:0007669"/>
    <property type="project" value="TreeGrafter"/>
</dbReference>
<dbReference type="OrthoDB" id="9809356at2"/>
<dbReference type="Gene3D" id="3.40.1190.10">
    <property type="entry name" value="Mur-like, catalytic domain"/>
    <property type="match status" value="1"/>
</dbReference>
<dbReference type="SUPFAM" id="SSF53244">
    <property type="entry name" value="MurD-like peptide ligases, peptide-binding domain"/>
    <property type="match status" value="1"/>
</dbReference>
<dbReference type="EC" id="6.3.2.12" evidence="7"/>
<dbReference type="GO" id="GO:0046654">
    <property type="term" value="P:tetrahydrofolate biosynthetic process"/>
    <property type="evidence" value="ECO:0007669"/>
    <property type="project" value="UniProtKB-UniPathway"/>
</dbReference>
<dbReference type="InterPro" id="IPR013221">
    <property type="entry name" value="Mur_ligase_cen"/>
</dbReference>
<dbReference type="InterPro" id="IPR004101">
    <property type="entry name" value="Mur_ligase_C"/>
</dbReference>
<evidence type="ECO:0000313" key="26">
    <source>
        <dbReference type="EMBL" id="ODB98253.1"/>
    </source>
</evidence>
<accession>A0A1E2UU09</accession>
<dbReference type="Proteomes" id="UP000094849">
    <property type="component" value="Unassembled WGS sequence"/>
</dbReference>
<gene>
    <name evidence="26" type="ORF">A3196_16730</name>
</gene>
<evidence type="ECO:0000256" key="6">
    <source>
        <dbReference type="ARBA" id="ARBA00011245"/>
    </source>
</evidence>
<keyword evidence="11" id="KW-0479">Metal-binding</keyword>
<dbReference type="STRING" id="1818881.A3196_16730"/>
<dbReference type="EMBL" id="LVJZ01000003">
    <property type="protein sequence ID" value="ODB98253.1"/>
    <property type="molecule type" value="Genomic_DNA"/>
</dbReference>
<evidence type="ECO:0000256" key="4">
    <source>
        <dbReference type="ARBA" id="ARBA00005150"/>
    </source>
</evidence>
<comment type="function">
    <text evidence="2">Functions in two distinct reactions of the de novo folate biosynthetic pathway. Catalyzes the addition of a glutamate residue to dihydropteroate (7,8-dihydropteroate or H2Pte) to form dihydrofolate (7,8-dihydrofolate monoglutamate or H2Pte-Glu). Also catalyzes successive additions of L-glutamate to tetrahydrofolate or 10-formyltetrahydrofolate or 5,10-methylenetetrahydrofolate, leading to folylpolyglutamate derivatives.</text>
</comment>